<dbReference type="EMBL" id="JAPMUA010000002">
    <property type="protein sequence ID" value="MDG3585625.1"/>
    <property type="molecule type" value="Genomic_DNA"/>
</dbReference>
<protein>
    <recommendedName>
        <fullName evidence="4">Peptidylprolyl isomerase</fullName>
    </recommendedName>
</protein>
<gene>
    <name evidence="2" type="ORF">OSR52_07060</name>
</gene>
<accession>A0ABT6FQW9</accession>
<sequence length="149" mass="17175">MKKLFLIGILLSFITVNAQDDQDYADLLKSTAKVEVKSFIYDELELTETEENAFNPVFDKYLEESGKISVEKAALFDSYADNMDNYSSDQINTLNKDVLKTDLQKVKTDKKYYNKFVKAIGVEKTTQFFFLKKYLDNIVEGAKLDFLAE</sequence>
<keyword evidence="1" id="KW-0732">Signal</keyword>
<dbReference type="Proteomes" id="UP001153642">
    <property type="component" value="Unassembled WGS sequence"/>
</dbReference>
<organism evidence="2 3">
    <name type="scientific">Galbibacter pacificus</name>
    <dbReference type="NCBI Taxonomy" id="2996052"/>
    <lineage>
        <taxon>Bacteria</taxon>
        <taxon>Pseudomonadati</taxon>
        <taxon>Bacteroidota</taxon>
        <taxon>Flavobacteriia</taxon>
        <taxon>Flavobacteriales</taxon>
        <taxon>Flavobacteriaceae</taxon>
        <taxon>Galbibacter</taxon>
    </lineage>
</organism>
<dbReference type="RefSeq" id="WP_277899113.1">
    <property type="nucleotide sequence ID" value="NZ_JAPMUA010000002.1"/>
</dbReference>
<evidence type="ECO:0000256" key="1">
    <source>
        <dbReference type="SAM" id="SignalP"/>
    </source>
</evidence>
<reference evidence="2" key="1">
    <citation type="submission" date="2022-11" db="EMBL/GenBank/DDBJ databases">
        <title>High-quality draft genome sequence of Galbibacter sp. strain CMA-7.</title>
        <authorList>
            <person name="Wei L."/>
            <person name="Dong C."/>
            <person name="Shao Z."/>
        </authorList>
    </citation>
    <scope>NUCLEOTIDE SEQUENCE</scope>
    <source>
        <strain evidence="2">CMA-7</strain>
    </source>
</reference>
<evidence type="ECO:0008006" key="4">
    <source>
        <dbReference type="Google" id="ProtNLM"/>
    </source>
</evidence>
<name>A0ABT6FQW9_9FLAO</name>
<evidence type="ECO:0000313" key="3">
    <source>
        <dbReference type="Proteomes" id="UP001153642"/>
    </source>
</evidence>
<keyword evidence="3" id="KW-1185">Reference proteome</keyword>
<evidence type="ECO:0000313" key="2">
    <source>
        <dbReference type="EMBL" id="MDG3585625.1"/>
    </source>
</evidence>
<feature type="signal peptide" evidence="1">
    <location>
        <begin position="1"/>
        <end position="18"/>
    </location>
</feature>
<feature type="chain" id="PRO_5046351226" description="Peptidylprolyl isomerase" evidence="1">
    <location>
        <begin position="19"/>
        <end position="149"/>
    </location>
</feature>
<comment type="caution">
    <text evidence="2">The sequence shown here is derived from an EMBL/GenBank/DDBJ whole genome shotgun (WGS) entry which is preliminary data.</text>
</comment>
<proteinExistence type="predicted"/>